<organism evidence="2 3">
    <name type="scientific">Phaseolus coccineus</name>
    <name type="common">Scarlet runner bean</name>
    <name type="synonym">Phaseolus multiflorus</name>
    <dbReference type="NCBI Taxonomy" id="3886"/>
    <lineage>
        <taxon>Eukaryota</taxon>
        <taxon>Viridiplantae</taxon>
        <taxon>Streptophyta</taxon>
        <taxon>Embryophyta</taxon>
        <taxon>Tracheophyta</taxon>
        <taxon>Spermatophyta</taxon>
        <taxon>Magnoliopsida</taxon>
        <taxon>eudicotyledons</taxon>
        <taxon>Gunneridae</taxon>
        <taxon>Pentapetalae</taxon>
        <taxon>rosids</taxon>
        <taxon>fabids</taxon>
        <taxon>Fabales</taxon>
        <taxon>Fabaceae</taxon>
        <taxon>Papilionoideae</taxon>
        <taxon>50 kb inversion clade</taxon>
        <taxon>NPAAA clade</taxon>
        <taxon>indigoferoid/millettioid clade</taxon>
        <taxon>Phaseoleae</taxon>
        <taxon>Phaseolus</taxon>
    </lineage>
</organism>
<name>A0AAN9QR58_PHACN</name>
<dbReference type="AlphaFoldDB" id="A0AAN9QR58"/>
<evidence type="ECO:0000256" key="1">
    <source>
        <dbReference type="SAM" id="MobiDB-lite"/>
    </source>
</evidence>
<evidence type="ECO:0000313" key="3">
    <source>
        <dbReference type="Proteomes" id="UP001374584"/>
    </source>
</evidence>
<sequence length="166" mass="17964">MNPGRDACQSWVLRSLSGWVVASPSSGTPMSTLPGVGLMLTATTAPSGTPDTDPFHNKIKDKQTQKAPMSTIHKSLHVIDNPTVGSSPILDICVDLSKSLSIKSAFPNFFFLLPLLSHPFFTALLTTFNNNSKQTINPSPSKPAVSLSPLNPRFSHFDRQTKPPNH</sequence>
<keyword evidence="3" id="KW-1185">Reference proteome</keyword>
<protein>
    <submittedName>
        <fullName evidence="2">Uncharacterized protein</fullName>
    </submittedName>
</protein>
<proteinExistence type="predicted"/>
<reference evidence="2 3" key="1">
    <citation type="submission" date="2024-01" db="EMBL/GenBank/DDBJ databases">
        <title>The genomes of 5 underutilized Papilionoideae crops provide insights into root nodulation and disease resistanc.</title>
        <authorList>
            <person name="Jiang F."/>
        </authorList>
    </citation>
    <scope>NUCLEOTIDE SEQUENCE [LARGE SCALE GENOMIC DNA]</scope>
    <source>
        <strain evidence="2">JINMINGXINNONG_FW02</strain>
        <tissue evidence="2">Leaves</tissue>
    </source>
</reference>
<dbReference type="Proteomes" id="UP001374584">
    <property type="component" value="Unassembled WGS sequence"/>
</dbReference>
<accession>A0AAN9QR58</accession>
<comment type="caution">
    <text evidence="2">The sequence shown here is derived from an EMBL/GenBank/DDBJ whole genome shotgun (WGS) entry which is preliminary data.</text>
</comment>
<evidence type="ECO:0000313" key="2">
    <source>
        <dbReference type="EMBL" id="KAK7347165.1"/>
    </source>
</evidence>
<feature type="compositionally biased region" description="Basic and acidic residues" evidence="1">
    <location>
        <begin position="155"/>
        <end position="166"/>
    </location>
</feature>
<gene>
    <name evidence="2" type="ORF">VNO80_21692</name>
</gene>
<feature type="region of interest" description="Disordered" evidence="1">
    <location>
        <begin position="134"/>
        <end position="166"/>
    </location>
</feature>
<dbReference type="EMBL" id="JAYMYR010000008">
    <property type="protein sequence ID" value="KAK7347165.1"/>
    <property type="molecule type" value="Genomic_DNA"/>
</dbReference>